<dbReference type="Gene3D" id="1.25.40.10">
    <property type="entry name" value="Tetratricopeptide repeat domain"/>
    <property type="match status" value="2"/>
</dbReference>
<evidence type="ECO:0000313" key="2">
    <source>
        <dbReference type="Proteomes" id="UP000604046"/>
    </source>
</evidence>
<protein>
    <recommendedName>
        <fullName evidence="3">Pentatricopeptide repeat-containing protein, chloroplastic</fullName>
    </recommendedName>
</protein>
<keyword evidence="2" id="KW-1185">Reference proteome</keyword>
<dbReference type="Pfam" id="PF01535">
    <property type="entry name" value="PPR"/>
    <property type="match status" value="2"/>
</dbReference>
<name>A0A812TT85_9DINO</name>
<dbReference type="InterPro" id="IPR029058">
    <property type="entry name" value="AB_hydrolase_fold"/>
</dbReference>
<dbReference type="InterPro" id="IPR002885">
    <property type="entry name" value="PPR_rpt"/>
</dbReference>
<proteinExistence type="predicted"/>
<dbReference type="Proteomes" id="UP000604046">
    <property type="component" value="Unassembled WGS sequence"/>
</dbReference>
<reference evidence="1" key="1">
    <citation type="submission" date="2021-02" db="EMBL/GenBank/DDBJ databases">
        <authorList>
            <person name="Dougan E. K."/>
            <person name="Rhodes N."/>
            <person name="Thang M."/>
            <person name="Chan C."/>
        </authorList>
    </citation>
    <scope>NUCLEOTIDE SEQUENCE</scope>
</reference>
<gene>
    <name evidence="1" type="ORF">SNAT2548_LOCUS30353</name>
</gene>
<dbReference type="InterPro" id="IPR011990">
    <property type="entry name" value="TPR-like_helical_dom_sf"/>
</dbReference>
<organism evidence="1 2">
    <name type="scientific">Symbiodinium natans</name>
    <dbReference type="NCBI Taxonomy" id="878477"/>
    <lineage>
        <taxon>Eukaryota</taxon>
        <taxon>Sar</taxon>
        <taxon>Alveolata</taxon>
        <taxon>Dinophyceae</taxon>
        <taxon>Suessiales</taxon>
        <taxon>Symbiodiniaceae</taxon>
        <taxon>Symbiodinium</taxon>
    </lineage>
</organism>
<dbReference type="PANTHER" id="PTHR37471:SF1">
    <property type="entry name" value="AB HYDROLASE-1 DOMAIN-CONTAINING PROTEIN"/>
    <property type="match status" value="1"/>
</dbReference>
<dbReference type="Gene3D" id="3.40.50.1820">
    <property type="entry name" value="alpha/beta hydrolase"/>
    <property type="match status" value="1"/>
</dbReference>
<comment type="caution">
    <text evidence="1">The sequence shown here is derived from an EMBL/GenBank/DDBJ whole genome shotgun (WGS) entry which is preliminary data.</text>
</comment>
<dbReference type="SUPFAM" id="SSF53474">
    <property type="entry name" value="alpha/beta-Hydrolases"/>
    <property type="match status" value="1"/>
</dbReference>
<evidence type="ECO:0000313" key="1">
    <source>
        <dbReference type="EMBL" id="CAE7541280.1"/>
    </source>
</evidence>
<accession>A0A812TT85</accession>
<dbReference type="AlphaFoldDB" id="A0A812TT85"/>
<sequence>MVGLDMMSQRSLAADAYSASASMKACQAGGWRIAAAQLHSLLQMQLETTAVNCNVLVTTFEAFARWQQPLEILNVMQLSGVEKTVISAASAISACGSGEHWQHALALVADSGKTSLEANLIACNAAASSCEKTGQWRQAAEMLAGMRSSSVKEDCISCNAVISSLEKGGLWQHALELLDSGFQHIEASVVTHSAAISSCETAGRWREALFMLRRLPKLKVSANVFTYNSAISACEKGCSWINAVWLLCEMKMASLELDLVSYNAALSTCAVSTQWALTLCLMSEMTAQRLQMDVPCRKLSACALDMSVDHFPSGFPGVSFSSLVSFSARRNGEASMVADADVKMMCCTEFSKQHKTFRLVGGCWSHLARDSATLSESAGHWQGSCKRNESNVEQLLREWDTLKRVSSQNMAPAVLLSEKERMAFESAMDDAELMALKHAEISGWFFDRRTGCRWSAAQVAEICRGNLAEWMAWAFFHCTPDEVPESRWSELVQLVDEGAAWAEVDFPEGYNPHVQAMRLTMDPIPSEHRPMIYYIVTALALPVVTHYNLENLGFRKHKSGTLQYWLRRGQGKSTGPPIVFCHGVGVNLLPYEHFITELLRQVPKSKSVFLVSLPHISMRIKEDVPSSAEMVACLRDMLTSWDFDSAHFVGHSFGSIVVAWMCKNAKETVKIATFLDPVCFLLIKPDVCYNFMYRSPETPTQLLLHYFVARELFIAHSLSRNFFWFQNLLWPEELTMPALVMLSGEDSIVPAHSVRRYLTGWLQQQSTDTFRLLWFPNLGHGEMNFGPVGLAAVKRIVAEMMALEARLQVGRRR</sequence>
<dbReference type="OrthoDB" id="6431331at2759"/>
<evidence type="ECO:0008006" key="3">
    <source>
        <dbReference type="Google" id="ProtNLM"/>
    </source>
</evidence>
<dbReference type="EMBL" id="CAJNDS010002603">
    <property type="protein sequence ID" value="CAE7541280.1"/>
    <property type="molecule type" value="Genomic_DNA"/>
</dbReference>
<dbReference type="PANTHER" id="PTHR37471">
    <property type="entry name" value="UNNAMED PRODUCT"/>
    <property type="match status" value="1"/>
</dbReference>